<accession>A0A0L0DAL5</accession>
<dbReference type="OMA" id="CAGMICY"/>
<proteinExistence type="predicted"/>
<dbReference type="SUPFAM" id="SSF53335">
    <property type="entry name" value="S-adenosyl-L-methionine-dependent methyltransferases"/>
    <property type="match status" value="1"/>
</dbReference>
<sequence length="215" mass="22155">MYEEVAGWYAAGMDDEMAKPMYAEGLPDFLTRVLATTSTEAAEDAPIVDVGCGSADALAVLARLDRVPPLVGLEPSAAMRAAAAAKIEALPPAAASRITIRDGSTATELESGSCRGIICFFVVHHVAATDLPALFAAWSKALVAGGQIYLAAWEGEGVVDYGGKYDIDAVLHPLSALTAGLGAAGLVVDTDATHTETDPDFGMSIAIIKAHKPGL</sequence>
<evidence type="ECO:0000259" key="1">
    <source>
        <dbReference type="Pfam" id="PF13649"/>
    </source>
</evidence>
<dbReference type="GeneID" id="25564574"/>
<dbReference type="Proteomes" id="UP000054408">
    <property type="component" value="Unassembled WGS sequence"/>
</dbReference>
<organism evidence="2 3">
    <name type="scientific">Thecamonas trahens ATCC 50062</name>
    <dbReference type="NCBI Taxonomy" id="461836"/>
    <lineage>
        <taxon>Eukaryota</taxon>
        <taxon>Apusozoa</taxon>
        <taxon>Apusomonadida</taxon>
        <taxon>Apusomonadidae</taxon>
        <taxon>Thecamonas</taxon>
    </lineage>
</organism>
<dbReference type="EMBL" id="GL349453">
    <property type="protein sequence ID" value="KNC49116.1"/>
    <property type="molecule type" value="Genomic_DNA"/>
</dbReference>
<name>A0A0L0DAL5_THETB</name>
<dbReference type="RefSeq" id="XP_013758144.1">
    <property type="nucleotide sequence ID" value="XM_013902690.1"/>
</dbReference>
<feature type="domain" description="Methyltransferase" evidence="1">
    <location>
        <begin position="47"/>
        <end position="146"/>
    </location>
</feature>
<reference evidence="2 3" key="1">
    <citation type="submission" date="2010-05" db="EMBL/GenBank/DDBJ databases">
        <title>The Genome Sequence of Thecamonas trahens ATCC 50062.</title>
        <authorList>
            <consortium name="The Broad Institute Genome Sequencing Platform"/>
            <person name="Russ C."/>
            <person name="Cuomo C."/>
            <person name="Shea T."/>
            <person name="Young S.K."/>
            <person name="Zeng Q."/>
            <person name="Koehrsen M."/>
            <person name="Haas B."/>
            <person name="Borodovsky M."/>
            <person name="Guigo R."/>
            <person name="Alvarado L."/>
            <person name="Berlin A."/>
            <person name="Bochicchio J."/>
            <person name="Borenstein D."/>
            <person name="Chapman S."/>
            <person name="Chen Z."/>
            <person name="Freedman E."/>
            <person name="Gellesch M."/>
            <person name="Goldberg J."/>
            <person name="Griggs A."/>
            <person name="Gujja S."/>
            <person name="Heilman E."/>
            <person name="Heiman D."/>
            <person name="Hepburn T."/>
            <person name="Howarth C."/>
            <person name="Jen D."/>
            <person name="Larson L."/>
            <person name="Mehta T."/>
            <person name="Park D."/>
            <person name="Pearson M."/>
            <person name="Roberts A."/>
            <person name="Saif S."/>
            <person name="Shenoy N."/>
            <person name="Sisk P."/>
            <person name="Stolte C."/>
            <person name="Sykes S."/>
            <person name="Thomson T."/>
            <person name="Walk T."/>
            <person name="White J."/>
            <person name="Yandava C."/>
            <person name="Burger G."/>
            <person name="Gray M.W."/>
            <person name="Holland P.W.H."/>
            <person name="King N."/>
            <person name="Lang F.B.F."/>
            <person name="Roger A.J."/>
            <person name="Ruiz-Trillo I."/>
            <person name="Lander E."/>
            <person name="Nusbaum C."/>
        </authorList>
    </citation>
    <scope>NUCLEOTIDE SEQUENCE [LARGE SCALE GENOMIC DNA]</scope>
    <source>
        <strain evidence="2 3">ATCC 50062</strain>
    </source>
</reference>
<dbReference type="Pfam" id="PF13649">
    <property type="entry name" value="Methyltransf_25"/>
    <property type="match status" value="1"/>
</dbReference>
<protein>
    <recommendedName>
        <fullName evidence="1">Methyltransferase domain-containing protein</fullName>
    </recommendedName>
</protein>
<gene>
    <name evidence="2" type="ORF">AMSG_05086</name>
</gene>
<dbReference type="CDD" id="cd02440">
    <property type="entry name" value="AdoMet_MTases"/>
    <property type="match status" value="1"/>
</dbReference>
<evidence type="ECO:0000313" key="3">
    <source>
        <dbReference type="Proteomes" id="UP000054408"/>
    </source>
</evidence>
<dbReference type="Gene3D" id="3.40.50.150">
    <property type="entry name" value="Vaccinia Virus protein VP39"/>
    <property type="match status" value="1"/>
</dbReference>
<evidence type="ECO:0000313" key="2">
    <source>
        <dbReference type="EMBL" id="KNC49116.1"/>
    </source>
</evidence>
<dbReference type="InterPro" id="IPR029063">
    <property type="entry name" value="SAM-dependent_MTases_sf"/>
</dbReference>
<dbReference type="InterPro" id="IPR041698">
    <property type="entry name" value="Methyltransf_25"/>
</dbReference>
<dbReference type="AlphaFoldDB" id="A0A0L0DAL5"/>
<keyword evidence="3" id="KW-1185">Reference proteome</keyword>